<dbReference type="Proteomes" id="UP000240883">
    <property type="component" value="Unassembled WGS sequence"/>
</dbReference>
<dbReference type="PANTHER" id="PTHR42877:SF10">
    <property type="entry name" value="L-ORNITHINE N(5)-OXYGENASE"/>
    <property type="match status" value="1"/>
</dbReference>
<keyword evidence="6" id="KW-1185">Reference proteome</keyword>
<dbReference type="OrthoDB" id="3971593at2759"/>
<gene>
    <name evidence="5" type="ORF">BS50DRAFT_568763</name>
</gene>
<dbReference type="AlphaFoldDB" id="A0A2T2P665"/>
<dbReference type="PANTHER" id="PTHR42877">
    <property type="entry name" value="L-ORNITHINE N(5)-MONOOXYGENASE-RELATED"/>
    <property type="match status" value="1"/>
</dbReference>
<evidence type="ECO:0000256" key="2">
    <source>
        <dbReference type="ARBA" id="ARBA00022630"/>
    </source>
</evidence>
<keyword evidence="3" id="KW-0274">FAD</keyword>
<evidence type="ECO:0000313" key="5">
    <source>
        <dbReference type="EMBL" id="PSN73185.1"/>
    </source>
</evidence>
<dbReference type="EMBL" id="KZ678129">
    <property type="protein sequence ID" value="PSN73185.1"/>
    <property type="molecule type" value="Genomic_DNA"/>
</dbReference>
<organism evidence="5 6">
    <name type="scientific">Corynespora cassiicola Philippines</name>
    <dbReference type="NCBI Taxonomy" id="1448308"/>
    <lineage>
        <taxon>Eukaryota</taxon>
        <taxon>Fungi</taxon>
        <taxon>Dikarya</taxon>
        <taxon>Ascomycota</taxon>
        <taxon>Pezizomycotina</taxon>
        <taxon>Dothideomycetes</taxon>
        <taxon>Pleosporomycetidae</taxon>
        <taxon>Pleosporales</taxon>
        <taxon>Corynesporascaceae</taxon>
        <taxon>Corynespora</taxon>
    </lineage>
</organism>
<evidence type="ECO:0000256" key="1">
    <source>
        <dbReference type="ARBA" id="ARBA00010139"/>
    </source>
</evidence>
<keyword evidence="2" id="KW-0285">Flavoprotein</keyword>
<dbReference type="GO" id="GO:0050661">
    <property type="term" value="F:NADP binding"/>
    <property type="evidence" value="ECO:0007669"/>
    <property type="project" value="InterPro"/>
</dbReference>
<dbReference type="PROSITE" id="PS51257">
    <property type="entry name" value="PROKAR_LIPOPROTEIN"/>
    <property type="match status" value="1"/>
</dbReference>
<reference evidence="5 6" key="1">
    <citation type="journal article" date="2018" name="Front. Microbiol.">
        <title>Genome-Wide Analysis of Corynespora cassiicola Leaf Fall Disease Putative Effectors.</title>
        <authorList>
            <person name="Lopez D."/>
            <person name="Ribeiro S."/>
            <person name="Label P."/>
            <person name="Fumanal B."/>
            <person name="Venisse J.S."/>
            <person name="Kohler A."/>
            <person name="de Oliveira R.R."/>
            <person name="Labutti K."/>
            <person name="Lipzen A."/>
            <person name="Lail K."/>
            <person name="Bauer D."/>
            <person name="Ohm R.A."/>
            <person name="Barry K.W."/>
            <person name="Spatafora J."/>
            <person name="Grigoriev I.V."/>
            <person name="Martin F.M."/>
            <person name="Pujade-Renaud V."/>
        </authorList>
    </citation>
    <scope>NUCLEOTIDE SEQUENCE [LARGE SCALE GENOMIC DNA]</scope>
    <source>
        <strain evidence="5 6">Philippines</strain>
    </source>
</reference>
<dbReference type="Gene3D" id="3.50.50.60">
    <property type="entry name" value="FAD/NAD(P)-binding domain"/>
    <property type="match status" value="3"/>
</dbReference>
<keyword evidence="4" id="KW-0560">Oxidoreductase</keyword>
<proteinExistence type="inferred from homology"/>
<dbReference type="GO" id="GO:0004499">
    <property type="term" value="F:N,N-dimethylaniline monooxygenase activity"/>
    <property type="evidence" value="ECO:0007669"/>
    <property type="project" value="InterPro"/>
</dbReference>
<dbReference type="SUPFAM" id="SSF51905">
    <property type="entry name" value="FAD/NAD(P)-binding domain"/>
    <property type="match status" value="2"/>
</dbReference>
<sequence length="627" mass="70497">MSETIRRVNGYDKNAYTYYPIIIVGAGASGVAMACRLKEELGFDQFRVFDRQAGIGGTWWINRYPGVACDVPAVFYSFSFCQNPNWTSFHPPGREIVQYYHDVCQKYKITDKFELNTDIEGCRWLEDEQIWEVTLRRMIAGMGDLGYKDRMKVIEEKGESAVYSETEVVRSKIVISCVGGLVEPKGWPDSIPGIDSFKGKMFHSARWDESYDLTDKKVVVVGTGCSSAQLVPRLPNAPYNAKSVTQLMRSPPWVVPAMPPPGGDEWWEKNSARVMSSVPGLLQALRFTIFVGAEKAFFDLFPNSKNGENKREAYEQKLVKRMKRIVPEKYHEILTPNYGLGCKRRIFDKRWYESLNDPKIELTTQPLARVTENSVVLGPGVVYPPEAKGDFPEREIPADVIVLANGFDTYRWLHPLRVAGKNGKDLVEVMEERGGAQAYQGTAMDGFPNFFMIFGPNTATGHSSVVMASENMINYSLNFIKLVLNGEASTVDVKHEAEVAFTTDLQKALKNTVFGSGGCTSWYKTESGWNPTVYPYSQIDFWRRCTFPKWNDWSIAYTKKGVNAIRRKRALRLLSVAVVIIGAYRLRQGGIGAQEIKVALQQLVQELLAGASKTLGLLKKKVSSVSL</sequence>
<dbReference type="InterPro" id="IPR051209">
    <property type="entry name" value="FAD-bind_Monooxygenase_sf"/>
</dbReference>
<protein>
    <submittedName>
        <fullName evidence="5">FAD/NAD(P)-binding domain-containing protein</fullName>
    </submittedName>
</protein>
<dbReference type="InterPro" id="IPR036188">
    <property type="entry name" value="FAD/NAD-bd_sf"/>
</dbReference>
<dbReference type="Pfam" id="PF00743">
    <property type="entry name" value="FMO-like"/>
    <property type="match status" value="1"/>
</dbReference>
<evidence type="ECO:0000256" key="3">
    <source>
        <dbReference type="ARBA" id="ARBA00022827"/>
    </source>
</evidence>
<evidence type="ECO:0000313" key="6">
    <source>
        <dbReference type="Proteomes" id="UP000240883"/>
    </source>
</evidence>
<evidence type="ECO:0000256" key="4">
    <source>
        <dbReference type="ARBA" id="ARBA00023002"/>
    </source>
</evidence>
<dbReference type="InterPro" id="IPR020946">
    <property type="entry name" value="Flavin_mOase-like"/>
</dbReference>
<accession>A0A2T2P665</accession>
<dbReference type="GO" id="GO:0050660">
    <property type="term" value="F:flavin adenine dinucleotide binding"/>
    <property type="evidence" value="ECO:0007669"/>
    <property type="project" value="InterPro"/>
</dbReference>
<comment type="similarity">
    <text evidence="1">Belongs to the FAD-binding monooxygenase family.</text>
</comment>
<name>A0A2T2P665_CORCC</name>